<dbReference type="Proteomes" id="UP001419268">
    <property type="component" value="Unassembled WGS sequence"/>
</dbReference>
<keyword evidence="2" id="KW-1185">Reference proteome</keyword>
<reference evidence="1 2" key="1">
    <citation type="submission" date="2024-01" db="EMBL/GenBank/DDBJ databases">
        <title>Genome assemblies of Stephania.</title>
        <authorList>
            <person name="Yang L."/>
        </authorList>
    </citation>
    <scope>NUCLEOTIDE SEQUENCE [LARGE SCALE GENOMIC DNA]</scope>
    <source>
        <strain evidence="1">JXDWG</strain>
        <tissue evidence="1">Leaf</tissue>
    </source>
</reference>
<evidence type="ECO:0000313" key="1">
    <source>
        <dbReference type="EMBL" id="KAK9089000.1"/>
    </source>
</evidence>
<sequence length="69" mass="7811">MYITYTSTINMLSIIYHVYIRRKHAMSLMESNSMALIPLLVFGVHTQGDYKTVLTKTPTGSESNSIKNV</sequence>
<accession>A0AAP0EBG0</accession>
<name>A0AAP0EBG0_9MAGN</name>
<dbReference type="EMBL" id="JBBNAG010000012">
    <property type="protein sequence ID" value="KAK9089000.1"/>
    <property type="molecule type" value="Genomic_DNA"/>
</dbReference>
<organism evidence="1 2">
    <name type="scientific">Stephania cephalantha</name>
    <dbReference type="NCBI Taxonomy" id="152367"/>
    <lineage>
        <taxon>Eukaryota</taxon>
        <taxon>Viridiplantae</taxon>
        <taxon>Streptophyta</taxon>
        <taxon>Embryophyta</taxon>
        <taxon>Tracheophyta</taxon>
        <taxon>Spermatophyta</taxon>
        <taxon>Magnoliopsida</taxon>
        <taxon>Ranunculales</taxon>
        <taxon>Menispermaceae</taxon>
        <taxon>Menispermoideae</taxon>
        <taxon>Cissampelideae</taxon>
        <taxon>Stephania</taxon>
    </lineage>
</organism>
<comment type="caution">
    <text evidence="1">The sequence shown here is derived from an EMBL/GenBank/DDBJ whole genome shotgun (WGS) entry which is preliminary data.</text>
</comment>
<proteinExistence type="predicted"/>
<dbReference type="AlphaFoldDB" id="A0AAP0EBG0"/>
<gene>
    <name evidence="1" type="ORF">Scep_028082</name>
</gene>
<protein>
    <submittedName>
        <fullName evidence="1">Uncharacterized protein</fullName>
    </submittedName>
</protein>
<evidence type="ECO:0000313" key="2">
    <source>
        <dbReference type="Proteomes" id="UP001419268"/>
    </source>
</evidence>